<feature type="compositionally biased region" description="Low complexity" evidence="1">
    <location>
        <begin position="134"/>
        <end position="151"/>
    </location>
</feature>
<reference evidence="3 4" key="1">
    <citation type="submission" date="2022-10" db="EMBL/GenBank/DDBJ databases">
        <authorList>
            <person name="Xie J."/>
            <person name="Shen N."/>
        </authorList>
    </citation>
    <scope>NUCLEOTIDE SEQUENCE [LARGE SCALE GENOMIC DNA]</scope>
    <source>
        <strain evidence="3 4">YIM65594</strain>
    </source>
</reference>
<dbReference type="SUPFAM" id="SSF52091">
    <property type="entry name" value="SpoIIaa-like"/>
    <property type="match status" value="1"/>
</dbReference>
<dbReference type="Gene3D" id="3.30.750.24">
    <property type="entry name" value="STAS domain"/>
    <property type="match status" value="1"/>
</dbReference>
<proteinExistence type="predicted"/>
<feature type="region of interest" description="Disordered" evidence="1">
    <location>
        <begin position="126"/>
        <end position="151"/>
    </location>
</feature>
<evidence type="ECO:0000259" key="2">
    <source>
        <dbReference type="PROSITE" id="PS50801"/>
    </source>
</evidence>
<dbReference type="RefSeq" id="WP_326019484.1">
    <property type="nucleotide sequence ID" value="NZ_JAOZYC010000136.1"/>
</dbReference>
<sequence length="151" mass="16385">MTTQAGRLSVTELARCEHCAVLRVSGELDQNCEQFFLRTIGTRVLAGHRHLVLDVTALTFCDSRGLNCLLAARWLLQRREGLLLLAGPGRRLTDLLIQTASHELLPSYPTVSGALETLPRHHRPLWPPSLRGSAGADTPPAACAADGDTGR</sequence>
<accession>A0ABU6F9B1</accession>
<feature type="domain" description="STAS" evidence="2">
    <location>
        <begin position="21"/>
        <end position="118"/>
    </location>
</feature>
<name>A0ABU6F9B1_9ACTN</name>
<evidence type="ECO:0000313" key="4">
    <source>
        <dbReference type="Proteomes" id="UP001354931"/>
    </source>
</evidence>
<dbReference type="EMBL" id="JAOZYC010000136">
    <property type="protein sequence ID" value="MEB8340613.1"/>
    <property type="molecule type" value="Genomic_DNA"/>
</dbReference>
<protein>
    <submittedName>
        <fullName evidence="3">STAS domain-containing protein</fullName>
    </submittedName>
</protein>
<dbReference type="PANTHER" id="PTHR33495:SF2">
    <property type="entry name" value="ANTI-SIGMA FACTOR ANTAGONIST TM_1081-RELATED"/>
    <property type="match status" value="1"/>
</dbReference>
<dbReference type="InterPro" id="IPR002645">
    <property type="entry name" value="STAS_dom"/>
</dbReference>
<comment type="caution">
    <text evidence="3">The sequence shown here is derived from an EMBL/GenBank/DDBJ whole genome shotgun (WGS) entry which is preliminary data.</text>
</comment>
<evidence type="ECO:0000256" key="1">
    <source>
        <dbReference type="SAM" id="MobiDB-lite"/>
    </source>
</evidence>
<dbReference type="CDD" id="cd07043">
    <property type="entry name" value="STAS_anti-anti-sigma_factors"/>
    <property type="match status" value="1"/>
</dbReference>
<dbReference type="PROSITE" id="PS50801">
    <property type="entry name" value="STAS"/>
    <property type="match status" value="1"/>
</dbReference>
<dbReference type="InterPro" id="IPR036513">
    <property type="entry name" value="STAS_dom_sf"/>
</dbReference>
<dbReference type="PANTHER" id="PTHR33495">
    <property type="entry name" value="ANTI-SIGMA FACTOR ANTAGONIST TM_1081-RELATED-RELATED"/>
    <property type="match status" value="1"/>
</dbReference>
<dbReference type="Pfam" id="PF01740">
    <property type="entry name" value="STAS"/>
    <property type="match status" value="1"/>
</dbReference>
<evidence type="ECO:0000313" key="3">
    <source>
        <dbReference type="EMBL" id="MEB8340613.1"/>
    </source>
</evidence>
<organism evidence="3 4">
    <name type="scientific">Streptomyces endophyticus</name>
    <dbReference type="NCBI Taxonomy" id="714166"/>
    <lineage>
        <taxon>Bacteria</taxon>
        <taxon>Bacillati</taxon>
        <taxon>Actinomycetota</taxon>
        <taxon>Actinomycetes</taxon>
        <taxon>Kitasatosporales</taxon>
        <taxon>Streptomycetaceae</taxon>
        <taxon>Streptomyces</taxon>
    </lineage>
</organism>
<keyword evidence="4" id="KW-1185">Reference proteome</keyword>
<gene>
    <name evidence="3" type="ORF">OKJ99_24255</name>
</gene>
<dbReference type="Proteomes" id="UP001354931">
    <property type="component" value="Unassembled WGS sequence"/>
</dbReference>